<dbReference type="Pfam" id="PF01488">
    <property type="entry name" value="Shikimate_DH"/>
    <property type="match status" value="1"/>
</dbReference>
<comment type="pathway">
    <text evidence="1">Metabolic intermediate biosynthesis; chorismate biosynthesis; chorismate from D-erythrose 4-phosphate and phosphoenolpyruvate: step 4/7.</text>
</comment>
<accession>A0A261EVM7</accession>
<dbReference type="AlphaFoldDB" id="A0A261EVM7"/>
<keyword evidence="8" id="KW-1185">Reference proteome</keyword>
<dbReference type="Gene3D" id="3.40.50.10860">
    <property type="entry name" value="Leucine Dehydrogenase, chain A, domain 1"/>
    <property type="match status" value="1"/>
</dbReference>
<feature type="domain" description="Quinate/shikimate 5-dehydrogenase/glutamyl-tRNA reductase" evidence="5">
    <location>
        <begin position="158"/>
        <end position="233"/>
    </location>
</feature>
<dbReference type="InterPro" id="IPR006151">
    <property type="entry name" value="Shikm_DH/Glu-tRNA_Rdtase"/>
</dbReference>
<dbReference type="Pfam" id="PF08501">
    <property type="entry name" value="Shikimate_dh_N"/>
    <property type="match status" value="1"/>
</dbReference>
<dbReference type="InterPro" id="IPR022893">
    <property type="entry name" value="Shikimate_DH_fam"/>
</dbReference>
<organism evidence="7 8">
    <name type="scientific">Bombiscardovia coagulans</name>
    <dbReference type="NCBI Taxonomy" id="686666"/>
    <lineage>
        <taxon>Bacteria</taxon>
        <taxon>Bacillati</taxon>
        <taxon>Actinomycetota</taxon>
        <taxon>Actinomycetes</taxon>
        <taxon>Bifidobacteriales</taxon>
        <taxon>Bifidobacteriaceae</taxon>
        <taxon>Bombiscardovia</taxon>
    </lineage>
</organism>
<dbReference type="GO" id="GO:0005829">
    <property type="term" value="C:cytosol"/>
    <property type="evidence" value="ECO:0007669"/>
    <property type="project" value="TreeGrafter"/>
</dbReference>
<keyword evidence="3" id="KW-0057">Aromatic amino acid biosynthesis</keyword>
<dbReference type="GO" id="GO:0009073">
    <property type="term" value="P:aromatic amino acid family biosynthetic process"/>
    <property type="evidence" value="ECO:0007669"/>
    <property type="project" value="UniProtKB-KW"/>
</dbReference>
<sequence length="322" mass="34806">MATVIQHCAVLGSPISHSLSPVLHTAAYRALGLKNWSYEQCEVTSGSLQVFLSQIDSSWKGLSLTMPLKRESLSLGTAEDYWTSKLGIANTAILMEQVQESHRLLNLYNTDVEGIVCALAASSSGDGNQFEPFDMIRALESVNDVEQTIFTDIPIDGSVMVIGTGATACSAIAALHTIGATELIIAARHLERALQAQQLAKTLGFRSVRVVDMEEGGMFLAHACLVVSTIPAGAADSMARSLEEGYQTCRKQEYDPVLLDVVYGSGQTRLSSAWSRVRKGVALQGDRMLLYQAVRQVSLMTSVPIEDIPVHAMDSAMREALL</sequence>
<proteinExistence type="predicted"/>
<dbReference type="UniPathway" id="UPA00053">
    <property type="reaction ID" value="UER00087"/>
</dbReference>
<reference evidence="7 8" key="1">
    <citation type="journal article" date="2017" name="BMC Genomics">
        <title>Comparative genomic and phylogenomic analyses of the Bifidobacteriaceae family.</title>
        <authorList>
            <person name="Lugli G.A."/>
            <person name="Milani C."/>
            <person name="Turroni F."/>
            <person name="Duranti S."/>
            <person name="Mancabelli L."/>
            <person name="Mangifesta M."/>
            <person name="Ferrario C."/>
            <person name="Modesto M."/>
            <person name="Mattarelli P."/>
            <person name="Jiri K."/>
            <person name="van Sinderen D."/>
            <person name="Ventura M."/>
        </authorList>
    </citation>
    <scope>NUCLEOTIDE SEQUENCE [LARGE SCALE GENOMIC DNA]</scope>
    <source>
        <strain evidence="7 8">DSM 22924</strain>
    </source>
</reference>
<evidence type="ECO:0000259" key="6">
    <source>
        <dbReference type="Pfam" id="PF08501"/>
    </source>
</evidence>
<dbReference type="SUPFAM" id="SSF51735">
    <property type="entry name" value="NAD(P)-binding Rossmann-fold domains"/>
    <property type="match status" value="1"/>
</dbReference>
<dbReference type="SUPFAM" id="SSF53223">
    <property type="entry name" value="Aminoacid dehydrogenase-like, N-terminal domain"/>
    <property type="match status" value="1"/>
</dbReference>
<comment type="caution">
    <text evidence="7">The sequence shown here is derived from an EMBL/GenBank/DDBJ whole genome shotgun (WGS) entry which is preliminary data.</text>
</comment>
<dbReference type="EC" id="1.1.1.25" evidence="2"/>
<evidence type="ECO:0000256" key="3">
    <source>
        <dbReference type="ARBA" id="ARBA00023141"/>
    </source>
</evidence>
<evidence type="ECO:0000259" key="5">
    <source>
        <dbReference type="Pfam" id="PF01488"/>
    </source>
</evidence>
<dbReference type="GO" id="GO:0009423">
    <property type="term" value="P:chorismate biosynthetic process"/>
    <property type="evidence" value="ECO:0007669"/>
    <property type="project" value="UniProtKB-UniPathway"/>
</dbReference>
<dbReference type="PANTHER" id="PTHR21089:SF1">
    <property type="entry name" value="BIFUNCTIONAL 3-DEHYDROQUINATE DEHYDRATASE_SHIKIMATE DEHYDROGENASE, CHLOROPLASTIC"/>
    <property type="match status" value="1"/>
</dbReference>
<dbReference type="GO" id="GO:0004764">
    <property type="term" value="F:shikimate 3-dehydrogenase (NADP+) activity"/>
    <property type="evidence" value="ECO:0007669"/>
    <property type="project" value="UniProtKB-EC"/>
</dbReference>
<dbReference type="PANTHER" id="PTHR21089">
    <property type="entry name" value="SHIKIMATE DEHYDROGENASE"/>
    <property type="match status" value="1"/>
</dbReference>
<dbReference type="InterPro" id="IPR046346">
    <property type="entry name" value="Aminoacid_DH-like_N_sf"/>
</dbReference>
<keyword evidence="3" id="KW-0028">Amino-acid biosynthesis</keyword>
<comment type="catalytic activity">
    <reaction evidence="4">
        <text>shikimate + NADP(+) = 3-dehydroshikimate + NADPH + H(+)</text>
        <dbReference type="Rhea" id="RHEA:17737"/>
        <dbReference type="ChEBI" id="CHEBI:15378"/>
        <dbReference type="ChEBI" id="CHEBI:16630"/>
        <dbReference type="ChEBI" id="CHEBI:36208"/>
        <dbReference type="ChEBI" id="CHEBI:57783"/>
        <dbReference type="ChEBI" id="CHEBI:58349"/>
        <dbReference type="EC" id="1.1.1.25"/>
    </reaction>
</comment>
<feature type="domain" description="Shikimate dehydrogenase substrate binding N-terminal" evidence="6">
    <location>
        <begin position="10"/>
        <end position="91"/>
    </location>
</feature>
<evidence type="ECO:0000256" key="1">
    <source>
        <dbReference type="ARBA" id="ARBA00004871"/>
    </source>
</evidence>
<dbReference type="RefSeq" id="WP_158520381.1">
    <property type="nucleotide sequence ID" value="NZ_MWWS01000002.1"/>
</dbReference>
<dbReference type="OrthoDB" id="9776868at2"/>
<protein>
    <recommendedName>
        <fullName evidence="2">shikimate dehydrogenase (NADP(+))</fullName>
        <ecNumber evidence="2">1.1.1.25</ecNumber>
    </recommendedName>
</protein>
<evidence type="ECO:0000313" key="8">
    <source>
        <dbReference type="Proteomes" id="UP000216004"/>
    </source>
</evidence>
<dbReference type="InterPro" id="IPR013708">
    <property type="entry name" value="Shikimate_DH-bd_N"/>
</dbReference>
<evidence type="ECO:0000256" key="4">
    <source>
        <dbReference type="ARBA" id="ARBA00049442"/>
    </source>
</evidence>
<gene>
    <name evidence="7" type="ORF">BOCO_0107</name>
</gene>
<dbReference type="InterPro" id="IPR036291">
    <property type="entry name" value="NAD(P)-bd_dom_sf"/>
</dbReference>
<evidence type="ECO:0000256" key="2">
    <source>
        <dbReference type="ARBA" id="ARBA00012962"/>
    </source>
</evidence>
<evidence type="ECO:0000313" key="7">
    <source>
        <dbReference type="EMBL" id="OZG50921.1"/>
    </source>
</evidence>
<name>A0A261EVM7_9BIFI</name>
<dbReference type="GO" id="GO:0050661">
    <property type="term" value="F:NADP binding"/>
    <property type="evidence" value="ECO:0007669"/>
    <property type="project" value="TreeGrafter"/>
</dbReference>
<dbReference type="EMBL" id="MWWS01000002">
    <property type="protein sequence ID" value="OZG50921.1"/>
    <property type="molecule type" value="Genomic_DNA"/>
</dbReference>
<dbReference type="GO" id="GO:0019632">
    <property type="term" value="P:shikimate metabolic process"/>
    <property type="evidence" value="ECO:0007669"/>
    <property type="project" value="TreeGrafter"/>
</dbReference>
<dbReference type="Gene3D" id="3.40.50.720">
    <property type="entry name" value="NAD(P)-binding Rossmann-like Domain"/>
    <property type="match status" value="1"/>
</dbReference>
<dbReference type="Proteomes" id="UP000216004">
    <property type="component" value="Unassembled WGS sequence"/>
</dbReference>